<geneLocation type="plasmid" evidence="1">
    <name>II</name>
</geneLocation>
<evidence type="ECO:0000313" key="2">
    <source>
        <dbReference type="Proteomes" id="UP000255505"/>
    </source>
</evidence>
<organism evidence="1 2">
    <name type="scientific">Cupriavidus taiwanensis</name>
    <dbReference type="NCBI Taxonomy" id="164546"/>
    <lineage>
        <taxon>Bacteria</taxon>
        <taxon>Pseudomonadati</taxon>
        <taxon>Pseudomonadota</taxon>
        <taxon>Betaproteobacteria</taxon>
        <taxon>Burkholderiales</taxon>
        <taxon>Burkholderiaceae</taxon>
        <taxon>Cupriavidus</taxon>
    </lineage>
</organism>
<dbReference type="EMBL" id="LT991977">
    <property type="protein sequence ID" value="SPK74674.1"/>
    <property type="molecule type" value="Genomic_DNA"/>
</dbReference>
<reference evidence="1 2" key="1">
    <citation type="submission" date="2018-01" db="EMBL/GenBank/DDBJ databases">
        <authorList>
            <person name="Gaut B.S."/>
            <person name="Morton B.R."/>
            <person name="Clegg M.T."/>
            <person name="Duvall M.R."/>
        </authorList>
    </citation>
    <scope>NUCLEOTIDE SEQUENCE [LARGE SCALE GENOMIC DNA]</scope>
    <source>
        <strain evidence="1">Cupriavidus taiwanensis LMG 19425</strain>
        <plasmid evidence="2">Plasmid ii</plasmid>
    </source>
</reference>
<gene>
    <name evidence="1" type="ORF">CT19425_MP20384</name>
</gene>
<accession>A0A375IIV0</accession>
<dbReference type="Proteomes" id="UP000255505">
    <property type="component" value="Plasmid II"/>
</dbReference>
<dbReference type="AlphaFoldDB" id="A0A375IIV0"/>
<evidence type="ECO:0000313" key="1">
    <source>
        <dbReference type="EMBL" id="SPK74674.1"/>
    </source>
</evidence>
<sequence>MCGQGLRWRDVRKTPPTRCGGVGHGMCLAFPSGFDVGNQTAEPGAGVWNAQVIPESGASRTPRHLPEISHGQ</sequence>
<keyword evidence="1" id="KW-0614">Plasmid</keyword>
<protein>
    <submittedName>
        <fullName evidence="1">Uncharacterized protein</fullName>
    </submittedName>
</protein>
<proteinExistence type="predicted"/>
<name>A0A375IIV0_9BURK</name>